<name>A0A066YUH7_9ACTN</name>
<gene>
    <name evidence="1" type="ORF">KCH_64510</name>
</gene>
<protein>
    <submittedName>
        <fullName evidence="1">Uncharacterized protein</fullName>
    </submittedName>
</protein>
<reference evidence="1 2" key="1">
    <citation type="submission" date="2014-05" db="EMBL/GenBank/DDBJ databases">
        <title>Draft Genome Sequence of Kitasatospora cheerisanensis KCTC 2395.</title>
        <authorList>
            <person name="Nam D.H."/>
        </authorList>
    </citation>
    <scope>NUCLEOTIDE SEQUENCE [LARGE SCALE GENOMIC DNA]</scope>
    <source>
        <strain evidence="1 2">KCTC 2395</strain>
    </source>
</reference>
<dbReference type="Proteomes" id="UP000027178">
    <property type="component" value="Unassembled WGS sequence"/>
</dbReference>
<dbReference type="eggNOG" id="ENOG5030N4W">
    <property type="taxonomic scope" value="Bacteria"/>
</dbReference>
<organism evidence="1 2">
    <name type="scientific">Kitasatospora cheerisanensis KCTC 2395</name>
    <dbReference type="NCBI Taxonomy" id="1348663"/>
    <lineage>
        <taxon>Bacteria</taxon>
        <taxon>Bacillati</taxon>
        <taxon>Actinomycetota</taxon>
        <taxon>Actinomycetes</taxon>
        <taxon>Kitasatosporales</taxon>
        <taxon>Streptomycetaceae</taxon>
        <taxon>Kitasatospora</taxon>
    </lineage>
</organism>
<dbReference type="AlphaFoldDB" id="A0A066YUH7"/>
<comment type="caution">
    <text evidence="1">The sequence shown here is derived from an EMBL/GenBank/DDBJ whole genome shotgun (WGS) entry which is preliminary data.</text>
</comment>
<keyword evidence="2" id="KW-1185">Reference proteome</keyword>
<dbReference type="PATRIC" id="fig|1348663.4.peg.6243"/>
<sequence length="191" mass="20678">MEDENEDGRQRARWIANALSRLAGRPAVTTEARGGGIRVTLRVTASDRAAELTAALLRVLRRGDRFGHADSARWERVWAEVDQTCREERDMRMTPVEYYPHGHAGLPWHAVGEDPDGLLVAETGDGVALALATDPRKVFVLPPDEWADLCEAAKAGRFDQLLGGGALCADPRRWGGRAVEGAGAGAELLTA</sequence>
<proteinExistence type="predicted"/>
<dbReference type="RefSeq" id="WP_035868212.1">
    <property type="nucleotide sequence ID" value="NZ_KK853997.1"/>
</dbReference>
<dbReference type="EMBL" id="JNBY01000131">
    <property type="protein sequence ID" value="KDN81731.1"/>
    <property type="molecule type" value="Genomic_DNA"/>
</dbReference>
<evidence type="ECO:0000313" key="1">
    <source>
        <dbReference type="EMBL" id="KDN81731.1"/>
    </source>
</evidence>
<dbReference type="HOGENOM" id="CLU_1419793_0_0_11"/>
<evidence type="ECO:0000313" key="2">
    <source>
        <dbReference type="Proteomes" id="UP000027178"/>
    </source>
</evidence>
<accession>A0A066YUH7</accession>